<comment type="caution">
    <text evidence="4">The sequence shown here is derived from an EMBL/GenBank/DDBJ whole genome shotgun (WGS) entry which is preliminary data.</text>
</comment>
<reference evidence="4 5" key="1">
    <citation type="submission" date="2019-03" db="EMBL/GenBank/DDBJ databases">
        <title>Genomic Encyclopedia of Type Strains, Phase IV (KMG-IV): sequencing the most valuable type-strain genomes for metagenomic binning, comparative biology and taxonomic classification.</title>
        <authorList>
            <person name="Goeker M."/>
        </authorList>
    </citation>
    <scope>NUCLEOTIDE SEQUENCE [LARGE SCALE GENOMIC DNA]</scope>
    <source>
        <strain evidence="4 5">DSM 2132</strain>
    </source>
</reference>
<keyword evidence="1" id="KW-0812">Transmembrane</keyword>
<dbReference type="RefSeq" id="WP_132709266.1">
    <property type="nucleotide sequence ID" value="NZ_JACIGF010000011.1"/>
</dbReference>
<protein>
    <submittedName>
        <fullName evidence="4">Putative membrane protein (TIGR02226 family)</fullName>
    </submittedName>
</protein>
<dbReference type="InterPro" id="IPR029062">
    <property type="entry name" value="Class_I_gatase-like"/>
</dbReference>
<organism evidence="4 5">
    <name type="scientific">Rhodothalassium salexigens DSM 2132</name>
    <dbReference type="NCBI Taxonomy" id="1188247"/>
    <lineage>
        <taxon>Bacteria</taxon>
        <taxon>Pseudomonadati</taxon>
        <taxon>Pseudomonadota</taxon>
        <taxon>Alphaproteobacteria</taxon>
        <taxon>Rhodothalassiales</taxon>
        <taxon>Rhodothalassiaceae</taxon>
        <taxon>Rhodothalassium</taxon>
    </lineage>
</organism>
<dbReference type="Gene3D" id="3.40.50.880">
    <property type="match status" value="1"/>
</dbReference>
<dbReference type="NCBIfam" id="TIGR02226">
    <property type="entry name" value="two_anch"/>
    <property type="match status" value="1"/>
</dbReference>
<sequence length="931" mass="97490">MLGALSFSSPALLLALAGLVGLYFIIRALPSEPRERRFPAIRLLRDIGPADPPPMRTPPWLWLLRLLAAGLLILGLAGPVLDRSDDLAGTGPVLLVLDNGWQAAARFDDRRTALDRLAQKAARAGRGVRLITTAPPPGGWTGGTDAALADAALADATTAAQLSARLADLAVRPWSPAPEPVARRIDAALDRGEIATGGAVYYLSDGVAHDGSDRLLATLARAGRLTVLTDAPTRPPLGLRGVERTGTALAATLVRPPRNFEQSVTLHARGGDGRLLAEATARFAAGARTATARVELPPALRNEVRRLDLADQASAGTTLLLDARAVRPDVGLVGAGVTPLRSPLFYLSRALEPFAAVRQGEIDGLIDGGVAMLMLADVGEVAAQTRRRLSDWIGQGGVLIRFAGPRLANADDGLLPVRLRSGDRAFGGALSWSEPQALGRFPDDSPFAGLDPGERVTVTRQLLAVPSADLAGKTWAQLADGTPLVTAERRGDGWLVLVHTSANPDWSNLVLNGVFVDMLKRLVTLAEPGQRALAGQGPERLVPAQTLDGFGRLGPADPRVAPLSLAQLDETPAGPRHPPGYYGPEGAALALNLMGPAGPIDDRFRLDDLDAETEPLLAATRGDRALAPPLLALVAVLLAVDGLVGLWLRGRLGVPGRRWRPGAAALLALTVAAGLVAGGAPATAQEPPGDDRLDDAYALHATEATRLAYVTTGDPEVDALSRAGLVGLGRVLTLRTAVQVGAPQAVDPAQDPLMLFPLIYWPVPQGGGGLGPAARARLNAYLRGGGIVLFDTGAGSGPIGIDTGDGTRLRALLDGVDVPPLMAVTSDHVLARSFYLLRTFPGRLSDTTLWVERGTERADGGVSPLIVGQADWAAAWAVDDQGRYMVASLPGGTQQREMALRFGVNAVMYALTGTYKADSLHLPTVLERLGE</sequence>
<dbReference type="PANTHER" id="PTHR37464:SF1">
    <property type="entry name" value="BLL2463 PROTEIN"/>
    <property type="match status" value="1"/>
</dbReference>
<gene>
    <name evidence="4" type="ORF">EV659_11121</name>
</gene>
<feature type="transmembrane region" description="Helical" evidence="1">
    <location>
        <begin position="662"/>
        <end position="682"/>
    </location>
</feature>
<dbReference type="InParanoid" id="A0A4R2P8Y2"/>
<dbReference type="CDD" id="cd03143">
    <property type="entry name" value="A4_beta-galactosidase_middle_domain"/>
    <property type="match status" value="1"/>
</dbReference>
<feature type="domain" description="Aerotolerance regulator N-terminal" evidence="2">
    <location>
        <begin position="5"/>
        <end position="79"/>
    </location>
</feature>
<dbReference type="EMBL" id="SLXO01000011">
    <property type="protein sequence ID" value="TCP31453.1"/>
    <property type="molecule type" value="Genomic_DNA"/>
</dbReference>
<keyword evidence="1" id="KW-1133">Transmembrane helix</keyword>
<evidence type="ECO:0000256" key="1">
    <source>
        <dbReference type="SAM" id="Phobius"/>
    </source>
</evidence>
<keyword evidence="1" id="KW-0472">Membrane</keyword>
<dbReference type="Pfam" id="PF13709">
    <property type="entry name" value="DUF4159"/>
    <property type="match status" value="1"/>
</dbReference>
<accession>A0A4R2P8Y2</accession>
<dbReference type="OrthoDB" id="9773014at2"/>
<dbReference type="Gene3D" id="3.40.50.12140">
    <property type="entry name" value="Domain of unknown function DUF4159"/>
    <property type="match status" value="1"/>
</dbReference>
<evidence type="ECO:0000313" key="4">
    <source>
        <dbReference type="EMBL" id="TCP31453.1"/>
    </source>
</evidence>
<feature type="transmembrane region" description="Helical" evidence="1">
    <location>
        <begin position="630"/>
        <end position="650"/>
    </location>
</feature>
<feature type="domain" description="DUF4159" evidence="3">
    <location>
        <begin position="706"/>
        <end position="911"/>
    </location>
</feature>
<proteinExistence type="predicted"/>
<keyword evidence="5" id="KW-1185">Reference proteome</keyword>
<dbReference type="Pfam" id="PF07584">
    <property type="entry name" value="BatA"/>
    <property type="match status" value="1"/>
</dbReference>
<feature type="transmembrane region" description="Helical" evidence="1">
    <location>
        <begin position="62"/>
        <end position="81"/>
    </location>
</feature>
<dbReference type="PANTHER" id="PTHR37464">
    <property type="entry name" value="BLL2463 PROTEIN"/>
    <property type="match status" value="1"/>
</dbReference>
<dbReference type="InterPro" id="IPR025297">
    <property type="entry name" value="DUF4159"/>
</dbReference>
<name>A0A4R2P8Y2_RHOSA</name>
<dbReference type="InterPro" id="IPR024163">
    <property type="entry name" value="Aerotolerance_reg_N"/>
</dbReference>
<dbReference type="InterPro" id="IPR011933">
    <property type="entry name" value="Double_TM_dom"/>
</dbReference>
<evidence type="ECO:0000259" key="2">
    <source>
        <dbReference type="Pfam" id="PF07584"/>
    </source>
</evidence>
<dbReference type="AlphaFoldDB" id="A0A4R2P8Y2"/>
<evidence type="ECO:0000259" key="3">
    <source>
        <dbReference type="Pfam" id="PF13709"/>
    </source>
</evidence>
<evidence type="ECO:0000313" key="5">
    <source>
        <dbReference type="Proteomes" id="UP000295399"/>
    </source>
</evidence>
<dbReference type="Proteomes" id="UP000295399">
    <property type="component" value="Unassembled WGS sequence"/>
</dbReference>
<feature type="transmembrane region" description="Helical" evidence="1">
    <location>
        <begin position="12"/>
        <end position="29"/>
    </location>
</feature>